<protein>
    <submittedName>
        <fullName evidence="2">Uncharacterized protein</fullName>
    </submittedName>
</protein>
<reference evidence="2" key="1">
    <citation type="submission" date="2021-03" db="EMBL/GenBank/DDBJ databases">
        <authorList>
            <person name="Tran Van P."/>
        </authorList>
    </citation>
    <scope>NUCLEOTIDE SEQUENCE</scope>
</reference>
<evidence type="ECO:0000256" key="1">
    <source>
        <dbReference type="SAM" id="MobiDB-lite"/>
    </source>
</evidence>
<name>A0ABN7P775_TIMPD</name>
<evidence type="ECO:0000313" key="2">
    <source>
        <dbReference type="EMBL" id="CAG2061814.1"/>
    </source>
</evidence>
<feature type="region of interest" description="Disordered" evidence="1">
    <location>
        <begin position="244"/>
        <end position="278"/>
    </location>
</feature>
<feature type="non-terminal residue" evidence="2">
    <location>
        <position position="1"/>
    </location>
</feature>
<dbReference type="Proteomes" id="UP001153148">
    <property type="component" value="Unassembled WGS sequence"/>
</dbReference>
<feature type="region of interest" description="Disordered" evidence="1">
    <location>
        <begin position="73"/>
        <end position="173"/>
    </location>
</feature>
<organism evidence="2 3">
    <name type="scientific">Timema podura</name>
    <name type="common">Walking stick</name>
    <dbReference type="NCBI Taxonomy" id="61482"/>
    <lineage>
        <taxon>Eukaryota</taxon>
        <taxon>Metazoa</taxon>
        <taxon>Ecdysozoa</taxon>
        <taxon>Arthropoda</taxon>
        <taxon>Hexapoda</taxon>
        <taxon>Insecta</taxon>
        <taxon>Pterygota</taxon>
        <taxon>Neoptera</taxon>
        <taxon>Polyneoptera</taxon>
        <taxon>Phasmatodea</taxon>
        <taxon>Timematodea</taxon>
        <taxon>Timematoidea</taxon>
        <taxon>Timematidae</taxon>
        <taxon>Timema</taxon>
    </lineage>
</organism>
<feature type="compositionally biased region" description="Low complexity" evidence="1">
    <location>
        <begin position="79"/>
        <end position="93"/>
    </location>
</feature>
<evidence type="ECO:0000313" key="3">
    <source>
        <dbReference type="Proteomes" id="UP001153148"/>
    </source>
</evidence>
<comment type="caution">
    <text evidence="2">The sequence shown here is derived from an EMBL/GenBank/DDBJ whole genome shotgun (WGS) entry which is preliminary data.</text>
</comment>
<feature type="compositionally biased region" description="Polar residues" evidence="1">
    <location>
        <begin position="244"/>
        <end position="255"/>
    </location>
</feature>
<sequence length="350" mass="39715">LHTWSIYRQNLNSDFTDSALGSSEKSPLPYGNFQLRESTVQSILTHPRYGPKSALGANMYTYLKFGLPRVFPPSRGPRDGSSGYDSSDDGSPYLHRQGRNYLRSRSDPDFRNQPLHRPYTGFGLPRVFPPSRGPRDGSSGYDSSDDGSPYLHRQGRNYLRSRSDPDFRNQPLHRPYTGVWNTVFVHVEGDTSHHGPRPLPQPHVGPGWVRTKSNSEANLLSHEVYARHQDHRRSVHDLRVADLQQQSGRLTPSHINDSRHRTSNSSLVHNRRTSTREEAAMNGRLGSVAEAGYAPIPDHIEIGTAFKYPHLQVFEKGELRQTIFKTNGMMDKCRLERSVLSRMCTEDTVE</sequence>
<feature type="compositionally biased region" description="Low complexity" evidence="1">
    <location>
        <begin position="136"/>
        <end position="150"/>
    </location>
</feature>
<proteinExistence type="predicted"/>
<gene>
    <name evidence="2" type="ORF">TPAB3V08_LOCUS8767</name>
</gene>
<accession>A0ABN7P775</accession>
<dbReference type="EMBL" id="CAJPIN010017352">
    <property type="protein sequence ID" value="CAG2061814.1"/>
    <property type="molecule type" value="Genomic_DNA"/>
</dbReference>
<keyword evidence="3" id="KW-1185">Reference proteome</keyword>